<protein>
    <submittedName>
        <fullName evidence="3">Helix-turn-helix transcriptional regulator</fullName>
    </submittedName>
</protein>
<proteinExistence type="predicted"/>
<dbReference type="Pfam" id="PF01381">
    <property type="entry name" value="HTH_3"/>
    <property type="match status" value="1"/>
</dbReference>
<comment type="caution">
    <text evidence="3">The sequence shown here is derived from an EMBL/GenBank/DDBJ whole genome shotgun (WGS) entry which is preliminary data.</text>
</comment>
<dbReference type="SMART" id="SM00530">
    <property type="entry name" value="HTH_XRE"/>
    <property type="match status" value="1"/>
</dbReference>
<evidence type="ECO:0000259" key="2">
    <source>
        <dbReference type="PROSITE" id="PS50943"/>
    </source>
</evidence>
<reference evidence="4" key="1">
    <citation type="journal article" date="2019" name="Int. J. Syst. Evol. Microbiol.">
        <title>The Global Catalogue of Microorganisms (GCM) 10K type strain sequencing project: providing services to taxonomists for standard genome sequencing and annotation.</title>
        <authorList>
            <consortium name="The Broad Institute Genomics Platform"/>
            <consortium name="The Broad Institute Genome Sequencing Center for Infectious Disease"/>
            <person name="Wu L."/>
            <person name="Ma J."/>
        </authorList>
    </citation>
    <scope>NUCLEOTIDE SEQUENCE [LARGE SCALE GENOMIC DNA]</scope>
    <source>
        <strain evidence="4">CCUG 49560</strain>
    </source>
</reference>
<feature type="region of interest" description="Disordered" evidence="1">
    <location>
        <begin position="556"/>
        <end position="589"/>
    </location>
</feature>
<accession>A0ABV9EGN0</accession>
<dbReference type="Proteomes" id="UP001595891">
    <property type="component" value="Unassembled WGS sequence"/>
</dbReference>
<evidence type="ECO:0000313" key="3">
    <source>
        <dbReference type="EMBL" id="MFC4588731.1"/>
    </source>
</evidence>
<dbReference type="RefSeq" id="WP_262842355.1">
    <property type="nucleotide sequence ID" value="NZ_JANZYP010000010.1"/>
</dbReference>
<dbReference type="EMBL" id="JBHSFN010000013">
    <property type="protein sequence ID" value="MFC4588731.1"/>
    <property type="molecule type" value="Genomic_DNA"/>
</dbReference>
<name>A0ABV9EGN0_9ACTN</name>
<dbReference type="InterPro" id="IPR001387">
    <property type="entry name" value="Cro/C1-type_HTH"/>
</dbReference>
<dbReference type="SUPFAM" id="SSF47413">
    <property type="entry name" value="lambda repressor-like DNA-binding domains"/>
    <property type="match status" value="1"/>
</dbReference>
<gene>
    <name evidence="3" type="ORF">ACFO8L_21765</name>
</gene>
<feature type="compositionally biased region" description="Low complexity" evidence="1">
    <location>
        <begin position="563"/>
        <end position="572"/>
    </location>
</feature>
<evidence type="ECO:0000256" key="1">
    <source>
        <dbReference type="SAM" id="MobiDB-lite"/>
    </source>
</evidence>
<organism evidence="3 4">
    <name type="scientific">Sphaerisporangium corydalis</name>
    <dbReference type="NCBI Taxonomy" id="1441875"/>
    <lineage>
        <taxon>Bacteria</taxon>
        <taxon>Bacillati</taxon>
        <taxon>Actinomycetota</taxon>
        <taxon>Actinomycetes</taxon>
        <taxon>Streptosporangiales</taxon>
        <taxon>Streptosporangiaceae</taxon>
        <taxon>Sphaerisporangium</taxon>
    </lineage>
</organism>
<dbReference type="CDD" id="cd00093">
    <property type="entry name" value="HTH_XRE"/>
    <property type="match status" value="1"/>
</dbReference>
<keyword evidence="4" id="KW-1185">Reference proteome</keyword>
<evidence type="ECO:0000313" key="4">
    <source>
        <dbReference type="Proteomes" id="UP001595891"/>
    </source>
</evidence>
<dbReference type="PROSITE" id="PS50943">
    <property type="entry name" value="HTH_CROC1"/>
    <property type="match status" value="1"/>
</dbReference>
<feature type="domain" description="HTH cro/C1-type" evidence="2">
    <location>
        <begin position="17"/>
        <end position="65"/>
    </location>
</feature>
<dbReference type="Gene3D" id="1.10.260.40">
    <property type="entry name" value="lambda repressor-like DNA-binding domains"/>
    <property type="match status" value="1"/>
</dbReference>
<sequence>MEDPGTFGVWLGRQLRRQGMSQAELAQRLDVTRAAVSAWVTGRAEPRLEKIRLIEEILGLTTGSVMTLDDVPDSAGNVVWYHRPAHRDGGRELGNPAAFAFESDLRVLAREATQNSLDERRDIDGPVRIRYTLHEVSGERLYRFLKALRWDDLEPHYEAAADRNTKVGRVLTNGLREMRETSSLLLLRVDDYNANGLTGPEYDDGRFAAVVRRQLDSHKSRSAGGSFGLGKAVLWGTSQLGLVLINSTLSEPYEGRTARRVIGRLDLPWRQVNGEDYAGPSWLGEPDAEMGGTACSWWADPDTVDALQLKRDSDAPGTSFLIVAAHDGTGEATTLEEMHDALVRSLGENFWASMVAKSGSRPMLEASVVALRDGHTVKAAERVDPDEYEPARVRALRAFLEGTTVEELTSDEDVVRTTVRLGLPPLKDTVVIDAESPNEHEAVLLLTPTNDDDPAPNKIVCMRGSRMVVMKRSVSDVPMGARRFQAVLLAGLATGSDTPDAFAAEEFLRAAEPPEHNEWKKTDDLTAMYARGAAARIQEFRVAMLAEARRLLRVQERKSEDGPPALRDLLSLDPPPAPRRPGFPTVGDVEGSIRTDGAWQVRVEIRLPEREDPWVMAPVLRFVTRSGPKPVAEWSELVPESHCEVIDGTLLRFAPRVRAAVFTGVSDVTSHPVAAHMAMAEVDLVRPKEAGA</sequence>
<dbReference type="InterPro" id="IPR010982">
    <property type="entry name" value="Lambda_DNA-bd_dom_sf"/>
</dbReference>